<feature type="binding site" evidence="5">
    <location>
        <position position="99"/>
    </location>
    <ligand>
        <name>Mg(2+)</name>
        <dbReference type="ChEBI" id="CHEBI:18420"/>
    </ligand>
</feature>
<dbReference type="InterPro" id="IPR002716">
    <property type="entry name" value="PIN_dom"/>
</dbReference>
<dbReference type="InterPro" id="IPR022907">
    <property type="entry name" value="VapC_family"/>
</dbReference>
<keyword evidence="5" id="KW-0460">Magnesium</keyword>
<keyword evidence="4 5" id="KW-0378">Hydrolase</keyword>
<evidence type="ECO:0000256" key="1">
    <source>
        <dbReference type="ARBA" id="ARBA00022649"/>
    </source>
</evidence>
<evidence type="ECO:0000256" key="3">
    <source>
        <dbReference type="ARBA" id="ARBA00022723"/>
    </source>
</evidence>
<accession>A0ABU9CAG5</accession>
<evidence type="ECO:0000256" key="4">
    <source>
        <dbReference type="ARBA" id="ARBA00022801"/>
    </source>
</evidence>
<feature type="domain" description="PIN" evidence="6">
    <location>
        <begin position="4"/>
        <end position="118"/>
    </location>
</feature>
<evidence type="ECO:0000313" key="8">
    <source>
        <dbReference type="Proteomes" id="UP001365405"/>
    </source>
</evidence>
<dbReference type="PANTHER" id="PTHR38826">
    <property type="entry name" value="RIBONUCLEASE VAPC13"/>
    <property type="match status" value="1"/>
</dbReference>
<organism evidence="7 8">
    <name type="scientific">Pseudaquabacterium inlustre</name>
    <dbReference type="NCBI Taxonomy" id="2984192"/>
    <lineage>
        <taxon>Bacteria</taxon>
        <taxon>Pseudomonadati</taxon>
        <taxon>Pseudomonadota</taxon>
        <taxon>Betaproteobacteria</taxon>
        <taxon>Burkholderiales</taxon>
        <taxon>Sphaerotilaceae</taxon>
        <taxon>Pseudaquabacterium</taxon>
    </lineage>
</organism>
<dbReference type="Gene3D" id="3.40.50.1010">
    <property type="entry name" value="5'-nuclease"/>
    <property type="match status" value="1"/>
</dbReference>
<evidence type="ECO:0000256" key="2">
    <source>
        <dbReference type="ARBA" id="ARBA00022722"/>
    </source>
</evidence>
<dbReference type="Proteomes" id="UP001365405">
    <property type="component" value="Unassembled WGS sequence"/>
</dbReference>
<sequence>MRSFIDTNVLVYADAGDEPAKQTRALALICELRLAGEGLLSTQVLQEFANVALRKLGLPPALVRERLAFYAGFEVVPTTPDLIQAALDLHVTHGLSFYDALIAQAAMVSGCARLCSEDFQAGRRLGKLLVENPFASA</sequence>
<evidence type="ECO:0000313" key="7">
    <source>
        <dbReference type="EMBL" id="MEK8048869.1"/>
    </source>
</evidence>
<keyword evidence="1 5" id="KW-1277">Toxin-antitoxin system</keyword>
<keyword evidence="8" id="KW-1185">Reference proteome</keyword>
<dbReference type="RefSeq" id="WP_341408542.1">
    <property type="nucleotide sequence ID" value="NZ_JBBUTH010000001.1"/>
</dbReference>
<evidence type="ECO:0000256" key="5">
    <source>
        <dbReference type="HAMAP-Rule" id="MF_00265"/>
    </source>
</evidence>
<dbReference type="SUPFAM" id="SSF88723">
    <property type="entry name" value="PIN domain-like"/>
    <property type="match status" value="1"/>
</dbReference>
<dbReference type="Pfam" id="PF01850">
    <property type="entry name" value="PIN"/>
    <property type="match status" value="1"/>
</dbReference>
<dbReference type="InterPro" id="IPR052106">
    <property type="entry name" value="PINc/VapC_TA"/>
</dbReference>
<reference evidence="7 8" key="1">
    <citation type="submission" date="2024-04" db="EMBL/GenBank/DDBJ databases">
        <title>Novel species of the genus Ideonella isolated from streams.</title>
        <authorList>
            <person name="Lu H."/>
        </authorList>
    </citation>
    <scope>NUCLEOTIDE SEQUENCE [LARGE SCALE GENOMIC DNA]</scope>
    <source>
        <strain evidence="7 8">DXS22W</strain>
    </source>
</reference>
<dbReference type="PANTHER" id="PTHR38826:SF5">
    <property type="entry name" value="RIBONUCLEASE VAPC13"/>
    <property type="match status" value="1"/>
</dbReference>
<feature type="binding site" evidence="5">
    <location>
        <position position="6"/>
    </location>
    <ligand>
        <name>Mg(2+)</name>
        <dbReference type="ChEBI" id="CHEBI:18420"/>
    </ligand>
</feature>
<evidence type="ECO:0000259" key="6">
    <source>
        <dbReference type="Pfam" id="PF01850"/>
    </source>
</evidence>
<dbReference type="EMBL" id="JBBUTH010000001">
    <property type="protein sequence ID" value="MEK8048869.1"/>
    <property type="molecule type" value="Genomic_DNA"/>
</dbReference>
<comment type="caution">
    <text evidence="7">The sequence shown here is derived from an EMBL/GenBank/DDBJ whole genome shotgun (WGS) entry which is preliminary data.</text>
</comment>
<dbReference type="HAMAP" id="MF_00265">
    <property type="entry name" value="VapC_Nob1"/>
    <property type="match status" value="1"/>
</dbReference>
<dbReference type="InterPro" id="IPR029060">
    <property type="entry name" value="PIN-like_dom_sf"/>
</dbReference>
<dbReference type="CDD" id="cd18692">
    <property type="entry name" value="PIN_VapC-like"/>
    <property type="match status" value="1"/>
</dbReference>
<name>A0ABU9CAG5_9BURK</name>
<comment type="cofactor">
    <cofactor evidence="5">
        <name>Mg(2+)</name>
        <dbReference type="ChEBI" id="CHEBI:18420"/>
    </cofactor>
</comment>
<keyword evidence="5" id="KW-0800">Toxin</keyword>
<proteinExistence type="inferred from homology"/>
<comment type="similarity">
    <text evidence="5">Belongs to the PINc/VapC protein family.</text>
</comment>
<keyword evidence="3 5" id="KW-0479">Metal-binding</keyword>
<keyword evidence="2 5" id="KW-0540">Nuclease</keyword>
<comment type="function">
    <text evidence="5">Toxic component of a toxin-antitoxin (TA) system. An RNase.</text>
</comment>
<protein>
    <recommendedName>
        <fullName evidence="5">Ribonuclease VapC</fullName>
        <shortName evidence="5">RNase VapC</shortName>
        <ecNumber evidence="5">3.1.-.-</ecNumber>
    </recommendedName>
    <alternativeName>
        <fullName evidence="5">Toxin VapC</fullName>
    </alternativeName>
</protein>
<dbReference type="EC" id="3.1.-.-" evidence="5"/>
<gene>
    <name evidence="5" type="primary">vapC</name>
    <name evidence="7" type="ORF">AACH10_01305</name>
</gene>